<dbReference type="Proteomes" id="UP000244571">
    <property type="component" value="Chromosome"/>
</dbReference>
<evidence type="ECO:0000313" key="2">
    <source>
        <dbReference type="EMBL" id="AWB34931.1"/>
    </source>
</evidence>
<dbReference type="OrthoDB" id="9763456at2"/>
<organism evidence="2 3">
    <name type="scientific">Orrella marina</name>
    <dbReference type="NCBI Taxonomy" id="2163011"/>
    <lineage>
        <taxon>Bacteria</taxon>
        <taxon>Pseudomonadati</taxon>
        <taxon>Pseudomonadota</taxon>
        <taxon>Betaproteobacteria</taxon>
        <taxon>Burkholderiales</taxon>
        <taxon>Alcaligenaceae</taxon>
        <taxon>Orrella</taxon>
    </lineage>
</organism>
<protein>
    <submittedName>
        <fullName evidence="2">DUF1446 domain-containing protein</fullName>
    </submittedName>
</protein>
<reference evidence="2 3" key="1">
    <citation type="submission" date="2018-04" db="EMBL/GenBank/DDBJ databases">
        <title>Bordetella sp. HZ20 isolated from seawater.</title>
        <authorList>
            <person name="Sun C."/>
        </authorList>
    </citation>
    <scope>NUCLEOTIDE SEQUENCE [LARGE SCALE GENOMIC DNA]</scope>
    <source>
        <strain evidence="2 3">HZ20</strain>
    </source>
</reference>
<dbReference type="Pfam" id="PF07287">
    <property type="entry name" value="AtuA"/>
    <property type="match status" value="1"/>
</dbReference>
<evidence type="ECO:0000259" key="1">
    <source>
        <dbReference type="Pfam" id="PF07287"/>
    </source>
</evidence>
<dbReference type="AlphaFoldDB" id="A0A2R4XME2"/>
<dbReference type="InterPro" id="IPR010839">
    <property type="entry name" value="AtuA_N"/>
</dbReference>
<dbReference type="EMBL" id="CP028901">
    <property type="protein sequence ID" value="AWB34931.1"/>
    <property type="molecule type" value="Genomic_DNA"/>
</dbReference>
<accession>A0A2R4XME2</accession>
<dbReference type="RefSeq" id="WP_108622341.1">
    <property type="nucleotide sequence ID" value="NZ_CP028901.1"/>
</dbReference>
<keyword evidence="3" id="KW-1185">Reference proteome</keyword>
<gene>
    <name evidence="2" type="ORF">DBV39_15695</name>
</gene>
<dbReference type="PANTHER" id="PTHR47708:SF2">
    <property type="entry name" value="SI:CH73-132F6.5"/>
    <property type="match status" value="1"/>
</dbReference>
<sequence length="455" mass="49579">MSANNKMVRLGCATGWSRDRFEPAADLIERGNLDYLCFDSMSEVTMSAAQVARMEHSDTAPYDPYLEMRLTPILKSAKERGVRIITNQGWLDPQAAARKVLEIAKSEGIRNLKVAAVGGALLDDRICDLGLRFVETGEAVADSRERIVSAEAYMGAQGIVQALRDGADVVITSRVADACVYLGPLAFELGWSFEDHHAMAKGMIIGHLMECGAQVSGGYFADPGYKDVPDLHNVGNPIAEVSDDSVTITKLEGTGGLVSEATCKEQLLYEVQDPGAYLCPDVIADLTRVSFRQAGKDRVEVLIDQAGRPRTNTLKALVGIQEGYMAEEMVLFAGPGAMARAQLTQEILKKRFEMNQLNASELRMDYVGLNGVHREASPRPVNDPYEVVLRIALKTQERHEADKLRKEVDPLAVNGVSGTGKWATSSPSARVRPVIGLYSTLVPRDLLVAEVQVLS</sequence>
<evidence type="ECO:0000313" key="3">
    <source>
        <dbReference type="Proteomes" id="UP000244571"/>
    </source>
</evidence>
<feature type="domain" description="Acyclic terpene utilisation N-terminal" evidence="1">
    <location>
        <begin position="8"/>
        <end position="452"/>
    </location>
</feature>
<dbReference type="PANTHER" id="PTHR47708">
    <property type="match status" value="1"/>
</dbReference>
<name>A0A2R4XME2_9BURK</name>
<proteinExistence type="predicted"/>
<dbReference type="KEGG" id="boz:DBV39_15695"/>